<evidence type="ECO:0000256" key="5">
    <source>
        <dbReference type="ARBA" id="ARBA00022989"/>
    </source>
</evidence>
<feature type="transmembrane region" description="Helical" evidence="7">
    <location>
        <begin position="209"/>
        <end position="227"/>
    </location>
</feature>
<evidence type="ECO:0000256" key="6">
    <source>
        <dbReference type="ARBA" id="ARBA00023136"/>
    </source>
</evidence>
<dbReference type="CDD" id="cd17329">
    <property type="entry name" value="MFS_MdtH_MDR_like"/>
    <property type="match status" value="1"/>
</dbReference>
<evidence type="ECO:0000313" key="9">
    <source>
        <dbReference type="EMBL" id="GAX90212.1"/>
    </source>
</evidence>
<evidence type="ECO:0000313" key="10">
    <source>
        <dbReference type="Proteomes" id="UP000217785"/>
    </source>
</evidence>
<comment type="caution">
    <text evidence="9">The sequence shown here is derived from an EMBL/GenBank/DDBJ whole genome shotgun (WGS) entry which is preliminary data.</text>
</comment>
<dbReference type="PROSITE" id="PS50850">
    <property type="entry name" value="MFS"/>
    <property type="match status" value="1"/>
</dbReference>
<dbReference type="InterPro" id="IPR050171">
    <property type="entry name" value="MFS_Transporters"/>
</dbReference>
<feature type="transmembrane region" description="Helical" evidence="7">
    <location>
        <begin position="247"/>
        <end position="267"/>
    </location>
</feature>
<proteinExistence type="predicted"/>
<dbReference type="PRINTS" id="PR01988">
    <property type="entry name" value="EXPORTERBACE"/>
</dbReference>
<dbReference type="GO" id="GO:0005886">
    <property type="term" value="C:plasma membrane"/>
    <property type="evidence" value="ECO:0007669"/>
    <property type="project" value="UniProtKB-SubCell"/>
</dbReference>
<feature type="transmembrane region" description="Helical" evidence="7">
    <location>
        <begin position="300"/>
        <end position="318"/>
    </location>
</feature>
<feature type="transmembrane region" description="Helical" evidence="7">
    <location>
        <begin position="330"/>
        <end position="348"/>
    </location>
</feature>
<keyword evidence="3" id="KW-1003">Cell membrane</keyword>
<feature type="domain" description="Major facilitator superfamily (MFS) profile" evidence="8">
    <location>
        <begin position="11"/>
        <end position="393"/>
    </location>
</feature>
<dbReference type="InterPro" id="IPR022324">
    <property type="entry name" value="Bacilysin_exporter_BacE_put"/>
</dbReference>
<dbReference type="AlphaFoldDB" id="A0A292YDI6"/>
<keyword evidence="6 7" id="KW-0472">Membrane</keyword>
<sequence>MRLASLSFGRPLWVLLSGILFSHLGYYLILPLLAIILTAEKGLSAGTVGTVLGTGSIAYLSGSLLGGGLTDRLGQRRTLVLGLILRAVGLLGYGFANTLPLLFASSILTGLGGGIYTPPAKAGIATFATEQNKSTAFSFRGIAANIGITVGPLIGALLAGTSLALFIAGSLIFAGLALTHRLLLPADCANPPCETPDRRASFEILKDRPFLVFSLVTVFIWALYAQFTFSIPLRAADILPNPKSVGLLWSFTSIMIIFMQAPITRFTSTRLHPLLILAAGTVIMGIGLGSVIWSSGFYDLLLSVAIFTLGEMLVMPTVDTVVSELAEPQLIGTYFGIASLVWGLGESLGNVGGGQLINAAKAWTAPTLPWVVFAAAGGLLGLVLYGLHMWPALASPLRGALTKRSERTLSPTVSWRKKRGENK</sequence>
<evidence type="ECO:0000256" key="2">
    <source>
        <dbReference type="ARBA" id="ARBA00022448"/>
    </source>
</evidence>
<evidence type="ECO:0000256" key="4">
    <source>
        <dbReference type="ARBA" id="ARBA00022692"/>
    </source>
</evidence>
<gene>
    <name evidence="9" type="ORF">EFBL_1838</name>
</gene>
<dbReference type="InterPro" id="IPR036259">
    <property type="entry name" value="MFS_trans_sf"/>
</dbReference>
<dbReference type="SUPFAM" id="SSF103473">
    <property type="entry name" value="MFS general substrate transporter"/>
    <property type="match status" value="1"/>
</dbReference>
<evidence type="ECO:0000256" key="3">
    <source>
        <dbReference type="ARBA" id="ARBA00022475"/>
    </source>
</evidence>
<comment type="subcellular location">
    <subcellularLocation>
        <location evidence="1">Cell membrane</location>
        <topology evidence="1">Multi-pass membrane protein</topology>
    </subcellularLocation>
</comment>
<dbReference type="Pfam" id="PF07690">
    <property type="entry name" value="MFS_1"/>
    <property type="match status" value="1"/>
</dbReference>
<name>A0A292YDI6_9BACL</name>
<reference evidence="10" key="1">
    <citation type="submission" date="2017-07" db="EMBL/GenBank/DDBJ databases">
        <title>Draft genome sequence of Effusibacillus lacus strain skLN1.</title>
        <authorList>
            <person name="Watanabe M."/>
            <person name="Kojima H."/>
            <person name="Fukui M."/>
        </authorList>
    </citation>
    <scope>NUCLEOTIDE SEQUENCE [LARGE SCALE GENOMIC DNA]</scope>
    <source>
        <strain evidence="10">skLN1</strain>
    </source>
</reference>
<dbReference type="Proteomes" id="UP000217785">
    <property type="component" value="Unassembled WGS sequence"/>
</dbReference>
<keyword evidence="2" id="KW-0813">Transport</keyword>
<feature type="transmembrane region" description="Helical" evidence="7">
    <location>
        <begin position="43"/>
        <end position="66"/>
    </location>
</feature>
<evidence type="ECO:0000259" key="8">
    <source>
        <dbReference type="PROSITE" id="PS50850"/>
    </source>
</evidence>
<evidence type="ECO:0000256" key="7">
    <source>
        <dbReference type="SAM" id="Phobius"/>
    </source>
</evidence>
<evidence type="ECO:0000256" key="1">
    <source>
        <dbReference type="ARBA" id="ARBA00004651"/>
    </source>
</evidence>
<accession>A0A292YDI6</accession>
<protein>
    <submittedName>
        <fullName evidence="9">MFS transporter</fullName>
    </submittedName>
</protein>
<feature type="transmembrane region" description="Helical" evidence="7">
    <location>
        <begin position="368"/>
        <end position="387"/>
    </location>
</feature>
<keyword evidence="10" id="KW-1185">Reference proteome</keyword>
<dbReference type="PANTHER" id="PTHR23517:SF2">
    <property type="entry name" value="MULTIDRUG RESISTANCE PROTEIN MDTH"/>
    <property type="match status" value="1"/>
</dbReference>
<keyword evidence="5 7" id="KW-1133">Transmembrane helix</keyword>
<feature type="transmembrane region" description="Helical" evidence="7">
    <location>
        <begin position="78"/>
        <end position="96"/>
    </location>
</feature>
<dbReference type="InterPro" id="IPR020846">
    <property type="entry name" value="MFS_dom"/>
</dbReference>
<dbReference type="InterPro" id="IPR011701">
    <property type="entry name" value="MFS"/>
</dbReference>
<dbReference type="GO" id="GO:0022857">
    <property type="term" value="F:transmembrane transporter activity"/>
    <property type="evidence" value="ECO:0007669"/>
    <property type="project" value="InterPro"/>
</dbReference>
<feature type="transmembrane region" description="Helical" evidence="7">
    <location>
        <begin position="12"/>
        <end position="37"/>
    </location>
</feature>
<feature type="transmembrane region" description="Helical" evidence="7">
    <location>
        <begin position="274"/>
        <end position="294"/>
    </location>
</feature>
<organism evidence="9 10">
    <name type="scientific">Effusibacillus lacus</name>
    <dbReference type="NCBI Taxonomy" id="1348429"/>
    <lineage>
        <taxon>Bacteria</taxon>
        <taxon>Bacillati</taxon>
        <taxon>Bacillota</taxon>
        <taxon>Bacilli</taxon>
        <taxon>Bacillales</taxon>
        <taxon>Alicyclobacillaceae</taxon>
        <taxon>Effusibacillus</taxon>
    </lineage>
</organism>
<dbReference type="Gene3D" id="1.20.1250.20">
    <property type="entry name" value="MFS general substrate transporter like domains"/>
    <property type="match status" value="1"/>
</dbReference>
<dbReference type="PANTHER" id="PTHR23517">
    <property type="entry name" value="RESISTANCE PROTEIN MDTM, PUTATIVE-RELATED-RELATED"/>
    <property type="match status" value="1"/>
</dbReference>
<feature type="transmembrane region" description="Helical" evidence="7">
    <location>
        <begin position="153"/>
        <end position="178"/>
    </location>
</feature>
<keyword evidence="4 7" id="KW-0812">Transmembrane</keyword>
<dbReference type="EMBL" id="BDUF01000053">
    <property type="protein sequence ID" value="GAX90212.1"/>
    <property type="molecule type" value="Genomic_DNA"/>
</dbReference>